<feature type="transmembrane region" description="Helical" evidence="1">
    <location>
        <begin position="31"/>
        <end position="53"/>
    </location>
</feature>
<organism evidence="2 3">
    <name type="scientific">Umezawaea tangerina</name>
    <dbReference type="NCBI Taxonomy" id="84725"/>
    <lineage>
        <taxon>Bacteria</taxon>
        <taxon>Bacillati</taxon>
        <taxon>Actinomycetota</taxon>
        <taxon>Actinomycetes</taxon>
        <taxon>Pseudonocardiales</taxon>
        <taxon>Pseudonocardiaceae</taxon>
        <taxon>Umezawaea</taxon>
    </lineage>
</organism>
<dbReference type="Proteomes" id="UP000239494">
    <property type="component" value="Unassembled WGS sequence"/>
</dbReference>
<keyword evidence="1" id="KW-0812">Transmembrane</keyword>
<evidence type="ECO:0000256" key="1">
    <source>
        <dbReference type="SAM" id="Phobius"/>
    </source>
</evidence>
<sequence length="55" mass="5465">MFAVVLVLFIGVVVAGVGLLAAMLVKDKPLLGVLGLVFLAGPGALLAVLTAAFQS</sequence>
<gene>
    <name evidence="2" type="ORF">CLV43_105204</name>
</gene>
<evidence type="ECO:0000313" key="3">
    <source>
        <dbReference type="Proteomes" id="UP000239494"/>
    </source>
</evidence>
<proteinExistence type="predicted"/>
<comment type="caution">
    <text evidence="2">The sequence shown here is derived from an EMBL/GenBank/DDBJ whole genome shotgun (WGS) entry which is preliminary data.</text>
</comment>
<name>A0A2T0T6Z1_9PSEU</name>
<accession>A0A2T0T6Z1</accession>
<protein>
    <submittedName>
        <fullName evidence="2">Uncharacterized protein</fullName>
    </submittedName>
</protein>
<dbReference type="RefSeq" id="WP_170155896.1">
    <property type="nucleotide sequence ID" value="NZ_PVTF01000005.1"/>
</dbReference>
<keyword evidence="1" id="KW-0472">Membrane</keyword>
<keyword evidence="1" id="KW-1133">Transmembrane helix</keyword>
<keyword evidence="3" id="KW-1185">Reference proteome</keyword>
<evidence type="ECO:0000313" key="2">
    <source>
        <dbReference type="EMBL" id="PRY41446.1"/>
    </source>
</evidence>
<dbReference type="EMBL" id="PVTF01000005">
    <property type="protein sequence ID" value="PRY41446.1"/>
    <property type="molecule type" value="Genomic_DNA"/>
</dbReference>
<reference evidence="2 3" key="1">
    <citation type="submission" date="2018-03" db="EMBL/GenBank/DDBJ databases">
        <title>Genomic Encyclopedia of Archaeal and Bacterial Type Strains, Phase II (KMG-II): from individual species to whole genera.</title>
        <authorList>
            <person name="Goeker M."/>
        </authorList>
    </citation>
    <scope>NUCLEOTIDE SEQUENCE [LARGE SCALE GENOMIC DNA]</scope>
    <source>
        <strain evidence="2 3">DSM 44720</strain>
    </source>
</reference>
<dbReference type="AlphaFoldDB" id="A0A2T0T6Z1"/>